<gene>
    <name evidence="5" type="ORF">OYT1_ch1577</name>
</gene>
<proteinExistence type="predicted"/>
<protein>
    <submittedName>
        <fullName evidence="5">ATPase subunit of terminase</fullName>
    </submittedName>
</protein>
<keyword evidence="1" id="KW-1188">Viral release from host cell</keyword>
<dbReference type="EMBL" id="AP018738">
    <property type="protein sequence ID" value="BBE51124.1"/>
    <property type="molecule type" value="Genomic_DNA"/>
</dbReference>
<evidence type="ECO:0000259" key="3">
    <source>
        <dbReference type="Pfam" id="PF06056"/>
    </source>
</evidence>
<evidence type="ECO:0000259" key="4">
    <source>
        <dbReference type="Pfam" id="PF17289"/>
    </source>
</evidence>
<dbReference type="OrthoDB" id="8553810at2"/>
<dbReference type="Proteomes" id="UP000033070">
    <property type="component" value="Chromosome"/>
</dbReference>
<dbReference type="STRING" id="1188319.OYT1_02427"/>
<dbReference type="AlphaFoldDB" id="A0A2Z6GCM4"/>
<dbReference type="Gene3D" id="3.30.420.240">
    <property type="match status" value="1"/>
</dbReference>
<dbReference type="InterPro" id="IPR035421">
    <property type="entry name" value="Terminase_6C"/>
</dbReference>
<sequence>MTTDTDIDPRRQARDLYWFHGYRVSRIAEMLDVPAATIHSWKRRDGWDQTEPVERVDAAIEARLMTLVMKDEKDGRDFKEIDLLGRQMERTARVRKFSRGGNEADLNPKVANRNKGPKKAATRNDYSEEQQEKLHEAFIDSLFTYQKHWYREGFKSRTRNILKSRQIGATWYFAREALDDAMETGRNQIFLSASKAQAHVFKGYIKQFAKDAADIELQGDPIVLPNGAELYFLGTNANTAQSYHGNTYTDEYFWIPKFENFRKVTSGMSMHKHWRKTYFSTPSSLSHEAYPFWSGSWANKGKAKADQVMIDISHEALKGGRACEDGQWRQVVTVLDAVAGGCDLFDVDELRREYSPEEFLNLLMCQFIDDGQSVFPLAVMQRCMVDSWVVWEDFKPFALRPLGNREVWIGYDPSNSGDSAALVVIAPPLVQGGKFRIIDRVQFKGMDYEEQARRIHKVTECYNVTYIGIDTTGIGSAVYQLVIQWYPGARAFNYSPEVKVRLVLKALDVVNKGRLEFDAGWTDVAASFMAIKKTTTASGRQVTFEAGRSKDISHADLAWAAMHALSNEPLEGGTPTNSSIMEIS</sequence>
<dbReference type="Pfam" id="PF17289">
    <property type="entry name" value="Terminase_6C"/>
    <property type="match status" value="1"/>
</dbReference>
<evidence type="ECO:0000313" key="6">
    <source>
        <dbReference type="Proteomes" id="UP000033070"/>
    </source>
</evidence>
<reference evidence="5 6" key="1">
    <citation type="submission" date="2018-06" db="EMBL/GenBank/DDBJ databases">
        <title>OYT1 Genome Sequencing.</title>
        <authorList>
            <person name="Kato S."/>
            <person name="Itoh T."/>
            <person name="Ohkuma M."/>
        </authorList>
    </citation>
    <scope>NUCLEOTIDE SEQUENCE [LARGE SCALE GENOMIC DNA]</scope>
    <source>
        <strain evidence="5 6">OYT1</strain>
    </source>
</reference>
<name>A0A2Z6GCM4_9PROT</name>
<dbReference type="Pfam" id="PF03237">
    <property type="entry name" value="Terminase_6N"/>
    <property type="match status" value="1"/>
</dbReference>
<evidence type="ECO:0000256" key="2">
    <source>
        <dbReference type="SAM" id="MobiDB-lite"/>
    </source>
</evidence>
<feature type="region of interest" description="Disordered" evidence="2">
    <location>
        <begin position="95"/>
        <end position="125"/>
    </location>
</feature>
<keyword evidence="6" id="KW-1185">Reference proteome</keyword>
<evidence type="ECO:0000256" key="1">
    <source>
        <dbReference type="ARBA" id="ARBA00022612"/>
    </source>
</evidence>
<evidence type="ECO:0000313" key="5">
    <source>
        <dbReference type="EMBL" id="BBE51124.1"/>
    </source>
</evidence>
<feature type="domain" description="Terminase ATPase subunit N-terminal" evidence="3">
    <location>
        <begin position="8"/>
        <end position="66"/>
    </location>
</feature>
<dbReference type="InterPro" id="IPR010332">
    <property type="entry name" value="ATPase_terminase-su_N"/>
</dbReference>
<dbReference type="RefSeq" id="WP_062627532.1">
    <property type="nucleotide sequence ID" value="NZ_AP018738.1"/>
</dbReference>
<organism evidence="5 6">
    <name type="scientific">Ferriphaselus amnicola</name>
    <dbReference type="NCBI Taxonomy" id="1188319"/>
    <lineage>
        <taxon>Bacteria</taxon>
        <taxon>Pseudomonadati</taxon>
        <taxon>Pseudomonadota</taxon>
        <taxon>Betaproteobacteria</taxon>
        <taxon>Nitrosomonadales</taxon>
        <taxon>Gallionellaceae</taxon>
        <taxon>Ferriphaselus</taxon>
    </lineage>
</organism>
<dbReference type="Gene3D" id="3.40.50.300">
    <property type="entry name" value="P-loop containing nucleotide triphosphate hydrolases"/>
    <property type="match status" value="1"/>
</dbReference>
<dbReference type="Pfam" id="PF06056">
    <property type="entry name" value="Terminase_5"/>
    <property type="match status" value="1"/>
</dbReference>
<dbReference type="InterPro" id="IPR027417">
    <property type="entry name" value="P-loop_NTPase"/>
</dbReference>
<feature type="domain" description="Terminase large subunit gp17-like C-terminal" evidence="4">
    <location>
        <begin position="409"/>
        <end position="567"/>
    </location>
</feature>
<dbReference type="KEGG" id="fam:OYT1_ch1577"/>
<accession>A0A2Z6GCM4</accession>